<evidence type="ECO:0000259" key="2">
    <source>
        <dbReference type="Pfam" id="PF10382"/>
    </source>
</evidence>
<gene>
    <name evidence="4" type="primary">LOC120251662</name>
</gene>
<name>A0AB40AMM2_DIOCR</name>
<feature type="domain" description="5'-3' DNA helicase ZGRF1-like N-terminal" evidence="2">
    <location>
        <begin position="10"/>
        <end position="83"/>
    </location>
</feature>
<dbReference type="InterPro" id="IPR018838">
    <property type="entry name" value="ZGRF1-like_N"/>
</dbReference>
<reference evidence="4" key="1">
    <citation type="submission" date="2025-08" db="UniProtKB">
        <authorList>
            <consortium name="RefSeq"/>
        </authorList>
    </citation>
    <scope>IDENTIFICATION</scope>
</reference>
<evidence type="ECO:0000313" key="3">
    <source>
        <dbReference type="Proteomes" id="UP001515500"/>
    </source>
</evidence>
<dbReference type="AlphaFoldDB" id="A0AB40AMM2"/>
<feature type="domain" description="5'-3' DNA helicase ZGRF1-like N-terminal" evidence="2">
    <location>
        <begin position="156"/>
        <end position="231"/>
    </location>
</feature>
<dbReference type="RefSeq" id="XP_039116198.1">
    <property type="nucleotide sequence ID" value="XM_039260264.1"/>
</dbReference>
<protein>
    <submittedName>
        <fullName evidence="4">Uncharacterized protein LOC120251662 isoform X1</fullName>
    </submittedName>
</protein>
<dbReference type="Pfam" id="PF10382">
    <property type="entry name" value="ZGRF1-like_N"/>
    <property type="match status" value="2"/>
</dbReference>
<evidence type="ECO:0000313" key="4">
    <source>
        <dbReference type="RefSeq" id="XP_039116198.1"/>
    </source>
</evidence>
<accession>A0AB40AMM2</accession>
<evidence type="ECO:0000256" key="1">
    <source>
        <dbReference type="SAM" id="MobiDB-lite"/>
    </source>
</evidence>
<dbReference type="InterPro" id="IPR052800">
    <property type="entry name" value="DNA_Repair_Helicase_ZGRF1"/>
</dbReference>
<dbReference type="GO" id="GO:0006302">
    <property type="term" value="P:double-strand break repair"/>
    <property type="evidence" value="ECO:0007669"/>
    <property type="project" value="TreeGrafter"/>
</dbReference>
<dbReference type="GO" id="GO:0035861">
    <property type="term" value="C:site of double-strand break"/>
    <property type="evidence" value="ECO:0007669"/>
    <property type="project" value="TreeGrafter"/>
</dbReference>
<dbReference type="PANTHER" id="PTHR28535:SF1">
    <property type="entry name" value="PROTEIN ZGRF1"/>
    <property type="match status" value="1"/>
</dbReference>
<dbReference type="GeneID" id="120251662"/>
<keyword evidence="3" id="KW-1185">Reference proteome</keyword>
<feature type="compositionally biased region" description="Polar residues" evidence="1">
    <location>
        <begin position="616"/>
        <end position="629"/>
    </location>
</feature>
<organism evidence="3 4">
    <name type="scientific">Dioscorea cayennensis subsp. rotundata</name>
    <name type="common">White Guinea yam</name>
    <name type="synonym">Dioscorea rotundata</name>
    <dbReference type="NCBI Taxonomy" id="55577"/>
    <lineage>
        <taxon>Eukaryota</taxon>
        <taxon>Viridiplantae</taxon>
        <taxon>Streptophyta</taxon>
        <taxon>Embryophyta</taxon>
        <taxon>Tracheophyta</taxon>
        <taxon>Spermatophyta</taxon>
        <taxon>Magnoliopsida</taxon>
        <taxon>Liliopsida</taxon>
        <taxon>Dioscoreales</taxon>
        <taxon>Dioscoreaceae</taxon>
        <taxon>Dioscorea</taxon>
    </lineage>
</organism>
<sequence>MNCGTNMPIVKRWVVTYTKHLKQKRKVYQDGVLELYGSGKKALLYDDCEKLIDSKFLKNDDVIECGRTVTLEAHLVDIGVLEESRAPLADINVTGVRSTERHGAGPQKERKKGMLHRRLPQNHSNATNMNEGVTQKMQLENFGKPQSLLNASGTTVKEWNALYTTQITQKAKKFHDGFLRLSVCGSYMDQVTLLNEEGVVLGSKYVKSSEFIETGKTFELPNYLVEIFELRTVEGEIRKATPEKEANSGCLNNSNFISARLVINNKHSGDISKGPSSQVSCSSSSSFGKLKNRSIMATSDVDDKKVLFHYKVTVPSSLATVDLPEGTQREVTDTGTTSHGEIMSRTEINKSLRDACQILTTVRKPVSESNNVHEKLSKELVQPAQSLKDAGRILQIGQVHSTSIFNHLDVQSKGMILEDNFQEERQLIEPAKDNSKADSCELSAGNHIQCGYSRKSLDSSASEDFSNSGITSGMSTNYGEKSTLHNSHYSVHILSGPLTSETSADELNVGCSVKSSEGRVTSASIRGETNAHASSLPVLSHTATPGTSFSGEGLFWHIVSSTNETVPFATSASSTLVEQQLPDSSRNILKETFADIETSATSGLKGDILQSGGGNQNNDKFAQTPATSTKEGEICESASVASRPTCAAIESDKKYKDSEFESLSTKCHTAEDFPTFDLGF</sequence>
<proteinExistence type="predicted"/>
<dbReference type="GO" id="GO:0005634">
    <property type="term" value="C:nucleus"/>
    <property type="evidence" value="ECO:0007669"/>
    <property type="project" value="TreeGrafter"/>
</dbReference>
<dbReference type="Proteomes" id="UP001515500">
    <property type="component" value="Chromosome 20"/>
</dbReference>
<dbReference type="PANTHER" id="PTHR28535">
    <property type="entry name" value="ZINC FINGER GRF-TYPE CONTAINING 1"/>
    <property type="match status" value="1"/>
</dbReference>
<feature type="region of interest" description="Disordered" evidence="1">
    <location>
        <begin position="608"/>
        <end position="634"/>
    </location>
</feature>